<evidence type="ECO:0000313" key="2">
    <source>
        <dbReference type="Proteomes" id="UP001056035"/>
    </source>
</evidence>
<accession>A0ABY5DXC7</accession>
<dbReference type="RefSeq" id="WP_254573350.1">
    <property type="nucleotide sequence ID" value="NZ_CP098502.1"/>
</dbReference>
<dbReference type="InterPro" id="IPR015943">
    <property type="entry name" value="WD40/YVTN_repeat-like_dom_sf"/>
</dbReference>
<dbReference type="Proteomes" id="UP001056035">
    <property type="component" value="Chromosome"/>
</dbReference>
<dbReference type="EMBL" id="CP098502">
    <property type="protein sequence ID" value="UTI66683.1"/>
    <property type="molecule type" value="Genomic_DNA"/>
</dbReference>
<protein>
    <recommendedName>
        <fullName evidence="3">LVIVD repeat-containing protein</fullName>
    </recommendedName>
</protein>
<name>A0ABY5DXC7_9ACTN</name>
<organism evidence="1 2">
    <name type="scientific">Paraconexibacter antarcticus</name>
    <dbReference type="NCBI Taxonomy" id="2949664"/>
    <lineage>
        <taxon>Bacteria</taxon>
        <taxon>Bacillati</taxon>
        <taxon>Actinomycetota</taxon>
        <taxon>Thermoleophilia</taxon>
        <taxon>Solirubrobacterales</taxon>
        <taxon>Paraconexibacteraceae</taxon>
        <taxon>Paraconexibacter</taxon>
    </lineage>
</organism>
<keyword evidence="2" id="KW-1185">Reference proteome</keyword>
<sequence length="721" mass="76449">MSQKLMHGGGHHAQLPASPRRPVRAVLVLVTTTLLMLGVDVGTAAAQNGFAAGEFSGLPDGAMSAPVSPARVFEGPVAPATCGPGSSVENGLDGQVPLADRLDGRSSKGYSCNLKLVGQYQGEGSSWVSQSYGACAYMSTRWPDTEKSRGVQVLDVSDTAHPTLAGTLTSPAMLGPWESLKVNSQRGLLAAAFGGPIIGDGFVEIYDIRTDCRRPRLLGSISAVDLLRHFSGERSDVPTDLNAATLLGHEGNWSPDGNTYWVSSFVGGVVTAIDVRDPSAPRIVWTGSTGIINHGFSLSQDGNTLYMAQVGNLAETITGAPLGAFQGIEPNGLKIFDVTAIQSRAAHPTISPLGHAYWTDGGIGQMSIPISYGSHPYLVFVDELNEGGARIIDIADAQAPRVISKLKLQIQMPQNIDVARRDVGGTGPFTYDSHYCTVDRQQDPTTIACGYFDSGVRVFDIRDPSAPREVAYFNPPAQLGRNGELKGSEHAGGPGVIALTALFHGGDAAGHPQVGGALPILNTDWCSSPPAFVRDQLWVTCQDNGFMALKFTNGAYPIKPGCPNSVGPVSGAGIGPARLGKTRAATRRRFARDQVRSTKHTDTFCPGRAGIRIGYAPYRLVRTLGHRQRPSLAGTAVLITTADPRSAILGARPGAKVTGLTAALRHAVGVRHKDEVWYFVDRGRVTAVLRTRRGRVIEIGIANRPLTRSRAAARRFVATFG</sequence>
<evidence type="ECO:0008006" key="3">
    <source>
        <dbReference type="Google" id="ProtNLM"/>
    </source>
</evidence>
<gene>
    <name evidence="1" type="ORF">NBH00_10850</name>
</gene>
<proteinExistence type="predicted"/>
<reference evidence="1 2" key="1">
    <citation type="submission" date="2022-06" db="EMBL/GenBank/DDBJ databases">
        <title>Paraconexibacter antarcticus.</title>
        <authorList>
            <person name="Kim C.S."/>
        </authorList>
    </citation>
    <scope>NUCLEOTIDE SEQUENCE [LARGE SCALE GENOMIC DNA]</scope>
    <source>
        <strain evidence="1 2">02-257</strain>
    </source>
</reference>
<evidence type="ECO:0000313" key="1">
    <source>
        <dbReference type="EMBL" id="UTI66683.1"/>
    </source>
</evidence>
<dbReference type="SUPFAM" id="SSF75011">
    <property type="entry name" value="3-carboxy-cis,cis-mucoante lactonizing enzyme"/>
    <property type="match status" value="1"/>
</dbReference>
<dbReference type="Gene3D" id="2.130.10.10">
    <property type="entry name" value="YVTN repeat-like/Quinoprotein amine dehydrogenase"/>
    <property type="match status" value="1"/>
</dbReference>